<name>A0A8T0I5S7_CERPU</name>
<comment type="caution">
    <text evidence="1">The sequence shown here is derived from an EMBL/GenBank/DDBJ whole genome shotgun (WGS) entry which is preliminary data.</text>
</comment>
<dbReference type="AlphaFoldDB" id="A0A8T0I5S7"/>
<sequence length="101" mass="10825">MKHADNKIPSDTKSVDNTGYSTLMSFPSTIDHVSSSRPREAASVRVFRNGSISGVFCTLHVRLFDADSSSRCWNSFSSLASTMALPTLTLSASPACSVHLA</sequence>
<accession>A0A8T0I5S7</accession>
<proteinExistence type="predicted"/>
<protein>
    <submittedName>
        <fullName evidence="1">Uncharacterized protein</fullName>
    </submittedName>
</protein>
<reference evidence="1" key="1">
    <citation type="submission" date="2020-06" db="EMBL/GenBank/DDBJ databases">
        <title>WGS assembly of Ceratodon purpureus strain R40.</title>
        <authorList>
            <person name="Carey S.B."/>
            <person name="Jenkins J."/>
            <person name="Shu S."/>
            <person name="Lovell J.T."/>
            <person name="Sreedasyam A."/>
            <person name="Maumus F."/>
            <person name="Tiley G.P."/>
            <person name="Fernandez-Pozo N."/>
            <person name="Barry K."/>
            <person name="Chen C."/>
            <person name="Wang M."/>
            <person name="Lipzen A."/>
            <person name="Daum C."/>
            <person name="Saski C.A."/>
            <person name="Payton A.C."/>
            <person name="Mcbreen J.C."/>
            <person name="Conrad R.E."/>
            <person name="Kollar L.M."/>
            <person name="Olsson S."/>
            <person name="Huttunen S."/>
            <person name="Landis J.B."/>
            <person name="Wickett N.J."/>
            <person name="Johnson M.G."/>
            <person name="Rensing S.A."/>
            <person name="Grimwood J."/>
            <person name="Schmutz J."/>
            <person name="Mcdaniel S.F."/>
        </authorList>
    </citation>
    <scope>NUCLEOTIDE SEQUENCE</scope>
    <source>
        <strain evidence="1">R40</strain>
    </source>
</reference>
<gene>
    <name evidence="1" type="ORF">KC19_4G023300</name>
</gene>
<evidence type="ECO:0000313" key="2">
    <source>
        <dbReference type="Proteomes" id="UP000822688"/>
    </source>
</evidence>
<evidence type="ECO:0000313" key="1">
    <source>
        <dbReference type="EMBL" id="KAG0578446.1"/>
    </source>
</evidence>
<dbReference type="Proteomes" id="UP000822688">
    <property type="component" value="Chromosome 4"/>
</dbReference>
<organism evidence="1 2">
    <name type="scientific">Ceratodon purpureus</name>
    <name type="common">Fire moss</name>
    <name type="synonym">Dicranum purpureum</name>
    <dbReference type="NCBI Taxonomy" id="3225"/>
    <lineage>
        <taxon>Eukaryota</taxon>
        <taxon>Viridiplantae</taxon>
        <taxon>Streptophyta</taxon>
        <taxon>Embryophyta</taxon>
        <taxon>Bryophyta</taxon>
        <taxon>Bryophytina</taxon>
        <taxon>Bryopsida</taxon>
        <taxon>Dicranidae</taxon>
        <taxon>Pseudoditrichales</taxon>
        <taxon>Ditrichaceae</taxon>
        <taxon>Ceratodon</taxon>
    </lineage>
</organism>
<dbReference type="EMBL" id="CM026424">
    <property type="protein sequence ID" value="KAG0578446.1"/>
    <property type="molecule type" value="Genomic_DNA"/>
</dbReference>
<keyword evidence="2" id="KW-1185">Reference proteome</keyword>